<evidence type="ECO:0000313" key="4">
    <source>
        <dbReference type="Proteomes" id="UP000017184"/>
    </source>
</evidence>
<dbReference type="eggNOG" id="COG1040">
    <property type="taxonomic scope" value="Bacteria"/>
</dbReference>
<dbReference type="PANTHER" id="PTHR47505:SF1">
    <property type="entry name" value="DNA UTILIZATION PROTEIN YHGH"/>
    <property type="match status" value="1"/>
</dbReference>
<evidence type="ECO:0000313" key="3">
    <source>
        <dbReference type="EMBL" id="AGX86189.1"/>
    </source>
</evidence>
<dbReference type="AlphaFoldDB" id="U5N7L7"/>
<comment type="similarity">
    <text evidence="1">Belongs to the ComF/GntX family.</text>
</comment>
<proteinExistence type="inferred from homology"/>
<sequence length="262" mass="28632">MQPETCTKDAQDWWKRLPHRALQAVAKMGSLCHVCHRWPQEPVCDACLRRFAVPEPRCATCALPSTQPQCGACLTDPPELNACVAAVSYAFPWSNLVASFKFRGDTGLAACLAQRMRDAPGAGEMLDSSDWLLPIPMSAQRLRERGYNQALLLARALDAQCTPTRALNRVRFDMLCRVRETPALRTMDRAQRRAAVAHALAIDPLHLRTVRGARVVLIDDVMTTGATLDAAARVLREAGAAHIAAVVVARTPRPSPAGLSCF</sequence>
<dbReference type="EMBL" id="CP004885">
    <property type="protein sequence ID" value="AGX86189.1"/>
    <property type="molecule type" value="Genomic_DNA"/>
</dbReference>
<feature type="domain" description="Phosphoribosyltransferase" evidence="2">
    <location>
        <begin position="206"/>
        <end position="252"/>
    </location>
</feature>
<dbReference type="InterPro" id="IPR029057">
    <property type="entry name" value="PRTase-like"/>
</dbReference>
<dbReference type="STRING" id="946483.Cenrod_0054"/>
<dbReference type="Pfam" id="PF00156">
    <property type="entry name" value="Pribosyltran"/>
    <property type="match status" value="1"/>
</dbReference>
<keyword evidence="4" id="KW-1185">Reference proteome</keyword>
<organism evidence="3 4">
    <name type="scientific">Candidatus Symbiobacter mobilis CR</name>
    <dbReference type="NCBI Taxonomy" id="946483"/>
    <lineage>
        <taxon>Bacteria</taxon>
        <taxon>Pseudomonadati</taxon>
        <taxon>Pseudomonadota</taxon>
        <taxon>Betaproteobacteria</taxon>
        <taxon>Burkholderiales</taxon>
        <taxon>Comamonadaceae</taxon>
    </lineage>
</organism>
<name>U5N7L7_9BURK</name>
<evidence type="ECO:0000259" key="2">
    <source>
        <dbReference type="Pfam" id="PF00156"/>
    </source>
</evidence>
<dbReference type="PATRIC" id="fig|946483.4.peg.50"/>
<dbReference type="InterPro" id="IPR000836">
    <property type="entry name" value="PRTase_dom"/>
</dbReference>
<keyword evidence="3" id="KW-0328">Glycosyltransferase</keyword>
<dbReference type="InterPro" id="IPR051910">
    <property type="entry name" value="ComF/GntX_DNA_util-trans"/>
</dbReference>
<accession>U5N7L7</accession>
<dbReference type="KEGG" id="cbx:Cenrod_0054"/>
<dbReference type="HOGENOM" id="CLU_054549_0_1_4"/>
<evidence type="ECO:0000256" key="1">
    <source>
        <dbReference type="ARBA" id="ARBA00008007"/>
    </source>
</evidence>
<dbReference type="OrthoDB" id="9793412at2"/>
<gene>
    <name evidence="3" type="ORF">Cenrod_0054</name>
</gene>
<dbReference type="GO" id="GO:0016757">
    <property type="term" value="F:glycosyltransferase activity"/>
    <property type="evidence" value="ECO:0007669"/>
    <property type="project" value="UniProtKB-KW"/>
</dbReference>
<dbReference type="Gene3D" id="3.40.50.2020">
    <property type="match status" value="1"/>
</dbReference>
<reference evidence="3 4" key="1">
    <citation type="journal article" date="2013" name="Genome Biol.">
        <title>Genomic analysis reveals key aspects of prokaryotic symbiosis in the phototrophic consortium "Chlorochromatium aggregatum".</title>
        <authorList>
            <person name="Liu Z."/>
            <person name="Muller J."/>
            <person name="Li T."/>
            <person name="Alvey R.M."/>
            <person name="Vogl K."/>
            <person name="Frigaard N.U."/>
            <person name="Rockwell N.C."/>
            <person name="Boyd E.S."/>
            <person name="Tomsho L.P."/>
            <person name="Schuster S.C."/>
            <person name="Henke P."/>
            <person name="Rohde M."/>
            <person name="Overmann J."/>
            <person name="Bryant D.A."/>
        </authorList>
    </citation>
    <scope>NUCLEOTIDE SEQUENCE [LARGE SCALE GENOMIC DNA]</scope>
    <source>
        <strain evidence="3">CR</strain>
    </source>
</reference>
<dbReference type="Proteomes" id="UP000017184">
    <property type="component" value="Chromosome"/>
</dbReference>
<protein>
    <submittedName>
        <fullName evidence="3">Amidophosphoribosyltransferase-like protein</fullName>
    </submittedName>
</protein>
<dbReference type="RefSeq" id="WP_022771012.1">
    <property type="nucleotide sequence ID" value="NC_022576.1"/>
</dbReference>
<dbReference type="SUPFAM" id="SSF53271">
    <property type="entry name" value="PRTase-like"/>
    <property type="match status" value="1"/>
</dbReference>
<dbReference type="CDD" id="cd06223">
    <property type="entry name" value="PRTases_typeI"/>
    <property type="match status" value="1"/>
</dbReference>
<dbReference type="PANTHER" id="PTHR47505">
    <property type="entry name" value="DNA UTILIZATION PROTEIN YHGH"/>
    <property type="match status" value="1"/>
</dbReference>
<keyword evidence="3" id="KW-0808">Transferase</keyword>